<dbReference type="RefSeq" id="WP_032513385.1">
    <property type="nucleotide sequence ID" value="NZ_JNAJ01000008.1"/>
</dbReference>
<dbReference type="Proteomes" id="UP000030491">
    <property type="component" value="Unassembled WGS sequence"/>
</dbReference>
<sequence>MLGYQSTDKNIYDQKFSYYGLQDGKHEGTLGLISIIPTIRVSKLNNKIPIGIGLGAGPSLSLGTRVVEKPYNFPSLLSQVNAEVNVPISKDKNTSMTFGLSHICSFFGVLNYRGRNLGHHWYTVGIRKKI</sequence>
<reference evidence="2" key="1">
    <citation type="journal article" date="2014" name="Sci. Data">
        <title>Genomes of diverse isolates of the marine cyanobacterium Prochlorococcus.</title>
        <authorList>
            <person name="Biller S."/>
            <person name="Berube P."/>
            <person name="Thompson J."/>
            <person name="Kelly L."/>
            <person name="Roggensack S."/>
            <person name="Awad L."/>
            <person name="Roache-Johnson K."/>
            <person name="Ding H."/>
            <person name="Giovannoni S.J."/>
            <person name="Moore L.R."/>
            <person name="Chisholm S.W."/>
        </authorList>
    </citation>
    <scope>NUCLEOTIDE SEQUENCE [LARGE SCALE GENOMIC DNA]</scope>
</reference>
<dbReference type="EMBL" id="JNAJ01000008">
    <property type="protein sequence ID" value="KGF92325.1"/>
    <property type="molecule type" value="Genomic_DNA"/>
</dbReference>
<protein>
    <submittedName>
        <fullName evidence="1">Uncharacterized protein</fullName>
    </submittedName>
</protein>
<organism evidence="1 2">
    <name type="scientific">Prochlorococcus marinus str. MIT 9116</name>
    <dbReference type="NCBI Taxonomy" id="167544"/>
    <lineage>
        <taxon>Bacteria</taxon>
        <taxon>Bacillati</taxon>
        <taxon>Cyanobacteriota</taxon>
        <taxon>Cyanophyceae</taxon>
        <taxon>Synechococcales</taxon>
        <taxon>Prochlorococcaceae</taxon>
        <taxon>Prochlorococcus</taxon>
    </lineage>
</organism>
<evidence type="ECO:0000313" key="2">
    <source>
        <dbReference type="Proteomes" id="UP000030491"/>
    </source>
</evidence>
<proteinExistence type="predicted"/>
<name>A0A0A1ZSA7_PROMR</name>
<evidence type="ECO:0000313" key="1">
    <source>
        <dbReference type="EMBL" id="KGF92325.1"/>
    </source>
</evidence>
<comment type="caution">
    <text evidence="1">The sequence shown here is derived from an EMBL/GenBank/DDBJ whole genome shotgun (WGS) entry which is preliminary data.</text>
</comment>
<accession>A0A0A1ZSA7</accession>
<dbReference type="AlphaFoldDB" id="A0A0A1ZSA7"/>
<gene>
    <name evidence="1" type="ORF">EU93_0589</name>
</gene>